<dbReference type="EMBL" id="JAAAUY010000014">
    <property type="protein sequence ID" value="KAF9337889.1"/>
    <property type="molecule type" value="Genomic_DNA"/>
</dbReference>
<keyword evidence="6" id="KW-0999">Mitochondrion inner membrane</keyword>
<evidence type="ECO:0000256" key="10">
    <source>
        <dbReference type="PROSITE-ProRule" id="PRU00282"/>
    </source>
</evidence>
<dbReference type="Gene3D" id="1.50.40.10">
    <property type="entry name" value="Mitochondrial carrier domain"/>
    <property type="match status" value="2"/>
</dbReference>
<feature type="region of interest" description="Disordered" evidence="12">
    <location>
        <begin position="1"/>
        <end position="54"/>
    </location>
</feature>
<dbReference type="PANTHER" id="PTHR45760:SF2">
    <property type="entry name" value="FI19922P1-RELATED"/>
    <property type="match status" value="1"/>
</dbReference>
<evidence type="ECO:0000256" key="11">
    <source>
        <dbReference type="RuleBase" id="RU000488"/>
    </source>
</evidence>
<dbReference type="PROSITE" id="PS50920">
    <property type="entry name" value="SOLCAR"/>
    <property type="match status" value="3"/>
</dbReference>
<evidence type="ECO:0008006" key="15">
    <source>
        <dbReference type="Google" id="ProtNLM"/>
    </source>
</evidence>
<evidence type="ECO:0000256" key="5">
    <source>
        <dbReference type="ARBA" id="ARBA00022737"/>
    </source>
</evidence>
<keyword evidence="9 10" id="KW-0472">Membrane</keyword>
<name>A0A9P5SU40_9FUNG</name>
<dbReference type="InterPro" id="IPR018108">
    <property type="entry name" value="MCP_transmembrane"/>
</dbReference>
<keyword evidence="3 11" id="KW-0813">Transport</keyword>
<keyword evidence="14" id="KW-1185">Reference proteome</keyword>
<dbReference type="SUPFAM" id="SSF103506">
    <property type="entry name" value="Mitochondrial carrier"/>
    <property type="match status" value="1"/>
</dbReference>
<dbReference type="InterPro" id="IPR045315">
    <property type="entry name" value="Mtm1-like"/>
</dbReference>
<organism evidence="13 14">
    <name type="scientific">Podila minutissima</name>
    <dbReference type="NCBI Taxonomy" id="64525"/>
    <lineage>
        <taxon>Eukaryota</taxon>
        <taxon>Fungi</taxon>
        <taxon>Fungi incertae sedis</taxon>
        <taxon>Mucoromycota</taxon>
        <taxon>Mortierellomycotina</taxon>
        <taxon>Mortierellomycetes</taxon>
        <taxon>Mortierellales</taxon>
        <taxon>Mortierellaceae</taxon>
        <taxon>Podila</taxon>
    </lineage>
</organism>
<evidence type="ECO:0000256" key="4">
    <source>
        <dbReference type="ARBA" id="ARBA00022692"/>
    </source>
</evidence>
<dbReference type="Proteomes" id="UP000696485">
    <property type="component" value="Unassembled WGS sequence"/>
</dbReference>
<gene>
    <name evidence="13" type="ORF">BG006_001876</name>
</gene>
<evidence type="ECO:0000313" key="13">
    <source>
        <dbReference type="EMBL" id="KAF9337889.1"/>
    </source>
</evidence>
<dbReference type="Pfam" id="PF00153">
    <property type="entry name" value="Mito_carr"/>
    <property type="match status" value="4"/>
</dbReference>
<feature type="compositionally biased region" description="Low complexity" evidence="12">
    <location>
        <begin position="10"/>
        <end position="31"/>
    </location>
</feature>
<evidence type="ECO:0000256" key="6">
    <source>
        <dbReference type="ARBA" id="ARBA00022792"/>
    </source>
</evidence>
<evidence type="ECO:0000256" key="2">
    <source>
        <dbReference type="ARBA" id="ARBA00006375"/>
    </source>
</evidence>
<comment type="similarity">
    <text evidence="2 11">Belongs to the mitochondrial carrier (TC 2.A.29) family.</text>
</comment>
<accession>A0A9P5SU40</accession>
<keyword evidence="4 10" id="KW-0812">Transmembrane</keyword>
<feature type="compositionally biased region" description="Low complexity" evidence="12">
    <location>
        <begin position="474"/>
        <end position="492"/>
    </location>
</feature>
<dbReference type="GO" id="GO:0005743">
    <property type="term" value="C:mitochondrial inner membrane"/>
    <property type="evidence" value="ECO:0007669"/>
    <property type="project" value="UniProtKB-SubCell"/>
</dbReference>
<evidence type="ECO:0000256" key="8">
    <source>
        <dbReference type="ARBA" id="ARBA00023128"/>
    </source>
</evidence>
<dbReference type="GO" id="GO:1990542">
    <property type="term" value="P:mitochondrial transmembrane transport"/>
    <property type="evidence" value="ECO:0007669"/>
    <property type="project" value="InterPro"/>
</dbReference>
<protein>
    <recommendedName>
        <fullName evidence="15">Mitochondrial carrier protein</fullName>
    </recommendedName>
</protein>
<feature type="repeat" description="Solcar" evidence="10">
    <location>
        <begin position="137"/>
        <end position="247"/>
    </location>
</feature>
<reference evidence="13" key="1">
    <citation type="journal article" date="2020" name="Fungal Divers.">
        <title>Resolving the Mortierellaceae phylogeny through synthesis of multi-gene phylogenetics and phylogenomics.</title>
        <authorList>
            <person name="Vandepol N."/>
            <person name="Liber J."/>
            <person name="Desiro A."/>
            <person name="Na H."/>
            <person name="Kennedy M."/>
            <person name="Barry K."/>
            <person name="Grigoriev I.V."/>
            <person name="Miller A.N."/>
            <person name="O'Donnell K."/>
            <person name="Stajich J.E."/>
            <person name="Bonito G."/>
        </authorList>
    </citation>
    <scope>NUCLEOTIDE SEQUENCE</scope>
    <source>
        <strain evidence="13">NVP1</strain>
    </source>
</reference>
<dbReference type="AlphaFoldDB" id="A0A9P5SU40"/>
<feature type="repeat" description="Solcar" evidence="10">
    <location>
        <begin position="376"/>
        <end position="462"/>
    </location>
</feature>
<evidence type="ECO:0000313" key="14">
    <source>
        <dbReference type="Proteomes" id="UP000696485"/>
    </source>
</evidence>
<evidence type="ECO:0000256" key="12">
    <source>
        <dbReference type="SAM" id="MobiDB-lite"/>
    </source>
</evidence>
<evidence type="ECO:0000256" key="1">
    <source>
        <dbReference type="ARBA" id="ARBA00004448"/>
    </source>
</evidence>
<proteinExistence type="inferred from homology"/>
<sequence length="521" mass="56413">MADHLEERSTLLAPSSSPMTSLTTSLSPSTSKTIIQEPLPERAESPRDASLQPSPVQRMISACAGSLLTSLLVTPLDVVKTRLQSQTVIATPTCAAPFSFTSNASAYEKLCTCCREVFFAPDQARSTVTGSATSGIRQNIANVVVGGIAKRCGPSIIQQHQEGTIVGMKASKAQQQRLEQLAANCIENNHAIKAAQERYFHGTWDGVKKIVRHEGVSSLWRGLSPTVAMSIPATVIYFVGYDYLKDVLSERMNGSTSGARQGGKTYLVEYQGTLAPLAAGGFARTVAATVISPLELFRTRMQSVHTETKGNSGLFRGVFQGVVTMVQQEGVLSLWRGLAPTLWRDVPFSAIYWVGYENIKRRLVTWDSRHSKPSLNEFEVAFASGALSGMIAAVLTTPFDVAKTRRQVDLNQPVHTRMIDLMRAIVREEGYRGLWRGLTARVAKVAPSCAIMISSYEIGKKALSEHWWGIGTSSSGGPSSSLPPSSSTSTSRSSDDRMVLMRDMQTSALTRLAPTTASTSL</sequence>
<evidence type="ECO:0000256" key="3">
    <source>
        <dbReference type="ARBA" id="ARBA00022448"/>
    </source>
</evidence>
<feature type="region of interest" description="Disordered" evidence="12">
    <location>
        <begin position="474"/>
        <end position="500"/>
    </location>
</feature>
<keyword evidence="8" id="KW-0496">Mitochondrion</keyword>
<comment type="subcellular location">
    <subcellularLocation>
        <location evidence="1">Mitochondrion inner membrane</location>
        <topology evidence="1">Multi-pass membrane protein</topology>
    </subcellularLocation>
</comment>
<keyword evidence="5" id="KW-0677">Repeat</keyword>
<evidence type="ECO:0000256" key="9">
    <source>
        <dbReference type="ARBA" id="ARBA00023136"/>
    </source>
</evidence>
<evidence type="ECO:0000256" key="7">
    <source>
        <dbReference type="ARBA" id="ARBA00022989"/>
    </source>
</evidence>
<dbReference type="PANTHER" id="PTHR45760">
    <property type="entry name" value="FI19922P1-RELATED"/>
    <property type="match status" value="1"/>
</dbReference>
<feature type="repeat" description="Solcar" evidence="10">
    <location>
        <begin position="271"/>
        <end position="362"/>
    </location>
</feature>
<comment type="caution">
    <text evidence="13">The sequence shown here is derived from an EMBL/GenBank/DDBJ whole genome shotgun (WGS) entry which is preliminary data.</text>
</comment>
<dbReference type="InterPro" id="IPR023395">
    <property type="entry name" value="MCP_dom_sf"/>
</dbReference>
<keyword evidence="7" id="KW-1133">Transmembrane helix</keyword>